<evidence type="ECO:0000256" key="8">
    <source>
        <dbReference type="PROSITE-ProRule" id="PRU00282"/>
    </source>
</evidence>
<evidence type="ECO:0000256" key="7">
    <source>
        <dbReference type="ARBA" id="ARBA00023136"/>
    </source>
</evidence>
<dbReference type="eggNOG" id="KOG0759">
    <property type="taxonomic scope" value="Eukaryota"/>
</dbReference>
<dbReference type="GO" id="GO:0015117">
    <property type="term" value="F:thiosulfate transmembrane transporter activity"/>
    <property type="evidence" value="ECO:0000318"/>
    <property type="project" value="GO_Central"/>
</dbReference>
<feature type="repeat" description="Solcar" evidence="8">
    <location>
        <begin position="5"/>
        <end position="89"/>
    </location>
</feature>
<dbReference type="Proteomes" id="UP000007266">
    <property type="component" value="Linkage group 8"/>
</dbReference>
<dbReference type="GO" id="GO:0071422">
    <property type="term" value="P:succinate transmembrane transport"/>
    <property type="evidence" value="ECO:0000318"/>
    <property type="project" value="GO_Central"/>
</dbReference>
<reference evidence="10 11" key="1">
    <citation type="journal article" date="2008" name="Nature">
        <title>The genome of the model beetle and pest Tribolium castaneum.</title>
        <authorList>
            <consortium name="Tribolium Genome Sequencing Consortium"/>
            <person name="Richards S."/>
            <person name="Gibbs R.A."/>
            <person name="Weinstock G.M."/>
            <person name="Brown S.J."/>
            <person name="Denell R."/>
            <person name="Beeman R.W."/>
            <person name="Gibbs R."/>
            <person name="Beeman R.W."/>
            <person name="Brown S.J."/>
            <person name="Bucher G."/>
            <person name="Friedrich M."/>
            <person name="Grimmelikhuijzen C.J."/>
            <person name="Klingler M."/>
            <person name="Lorenzen M."/>
            <person name="Richards S."/>
            <person name="Roth S."/>
            <person name="Schroder R."/>
            <person name="Tautz D."/>
            <person name="Zdobnov E.M."/>
            <person name="Muzny D."/>
            <person name="Gibbs R.A."/>
            <person name="Weinstock G.M."/>
            <person name="Attaway T."/>
            <person name="Bell S."/>
            <person name="Buhay C.J."/>
            <person name="Chandrabose M.N."/>
            <person name="Chavez D."/>
            <person name="Clerk-Blankenburg K.P."/>
            <person name="Cree A."/>
            <person name="Dao M."/>
            <person name="Davis C."/>
            <person name="Chacko J."/>
            <person name="Dinh H."/>
            <person name="Dugan-Rocha S."/>
            <person name="Fowler G."/>
            <person name="Garner T.T."/>
            <person name="Garnes J."/>
            <person name="Gnirke A."/>
            <person name="Hawes A."/>
            <person name="Hernandez J."/>
            <person name="Hines S."/>
            <person name="Holder M."/>
            <person name="Hume J."/>
            <person name="Jhangiani S.N."/>
            <person name="Joshi V."/>
            <person name="Khan Z.M."/>
            <person name="Jackson L."/>
            <person name="Kovar C."/>
            <person name="Kowis A."/>
            <person name="Lee S."/>
            <person name="Lewis L.R."/>
            <person name="Margolis J."/>
            <person name="Morgan M."/>
            <person name="Nazareth L.V."/>
            <person name="Nguyen N."/>
            <person name="Okwuonu G."/>
            <person name="Parker D."/>
            <person name="Richards S."/>
            <person name="Ruiz S.J."/>
            <person name="Santibanez J."/>
            <person name="Savard J."/>
            <person name="Scherer S.E."/>
            <person name="Schneider B."/>
            <person name="Sodergren E."/>
            <person name="Tautz D."/>
            <person name="Vattahil S."/>
            <person name="Villasana D."/>
            <person name="White C.S."/>
            <person name="Wright R."/>
            <person name="Park Y."/>
            <person name="Beeman R.W."/>
            <person name="Lord J."/>
            <person name="Oppert B."/>
            <person name="Lorenzen M."/>
            <person name="Brown S."/>
            <person name="Wang L."/>
            <person name="Savard J."/>
            <person name="Tautz D."/>
            <person name="Richards S."/>
            <person name="Weinstock G."/>
            <person name="Gibbs R.A."/>
            <person name="Liu Y."/>
            <person name="Worley K."/>
            <person name="Weinstock G."/>
            <person name="Elsik C.G."/>
            <person name="Reese J.T."/>
            <person name="Elhaik E."/>
            <person name="Landan G."/>
            <person name="Graur D."/>
            <person name="Arensburger P."/>
            <person name="Atkinson P."/>
            <person name="Beeman R.W."/>
            <person name="Beidler J."/>
            <person name="Brown S.J."/>
            <person name="Demuth J.P."/>
            <person name="Drury D.W."/>
            <person name="Du Y.Z."/>
            <person name="Fujiwara H."/>
            <person name="Lorenzen M."/>
            <person name="Maselli V."/>
            <person name="Osanai M."/>
            <person name="Park Y."/>
            <person name="Robertson H.M."/>
            <person name="Tu Z."/>
            <person name="Wang J.J."/>
            <person name="Wang S."/>
            <person name="Richards S."/>
            <person name="Song H."/>
            <person name="Zhang L."/>
            <person name="Sodergren E."/>
            <person name="Werner D."/>
            <person name="Stanke M."/>
            <person name="Morgenstern B."/>
            <person name="Solovyev V."/>
            <person name="Kosarev P."/>
            <person name="Brown G."/>
            <person name="Chen H.C."/>
            <person name="Ermolaeva O."/>
            <person name="Hlavina W."/>
            <person name="Kapustin Y."/>
            <person name="Kiryutin B."/>
            <person name="Kitts P."/>
            <person name="Maglott D."/>
            <person name="Pruitt K."/>
            <person name="Sapojnikov V."/>
            <person name="Souvorov A."/>
            <person name="Mackey A.J."/>
            <person name="Waterhouse R.M."/>
            <person name="Wyder S."/>
            <person name="Zdobnov E.M."/>
            <person name="Zdobnov E.M."/>
            <person name="Wyder S."/>
            <person name="Kriventseva E.V."/>
            <person name="Kadowaki T."/>
            <person name="Bork P."/>
            <person name="Aranda M."/>
            <person name="Bao R."/>
            <person name="Beermann A."/>
            <person name="Berns N."/>
            <person name="Bolognesi R."/>
            <person name="Bonneton F."/>
            <person name="Bopp D."/>
            <person name="Brown S.J."/>
            <person name="Bucher G."/>
            <person name="Butts T."/>
            <person name="Chaumot A."/>
            <person name="Denell R.E."/>
            <person name="Ferrier D.E."/>
            <person name="Friedrich M."/>
            <person name="Gordon C.M."/>
            <person name="Jindra M."/>
            <person name="Klingler M."/>
            <person name="Lan Q."/>
            <person name="Lattorff H.M."/>
            <person name="Laudet V."/>
            <person name="von Levetsow C."/>
            <person name="Liu Z."/>
            <person name="Lutz R."/>
            <person name="Lynch J.A."/>
            <person name="da Fonseca R.N."/>
            <person name="Posnien N."/>
            <person name="Reuter R."/>
            <person name="Roth S."/>
            <person name="Savard J."/>
            <person name="Schinko J.B."/>
            <person name="Schmitt C."/>
            <person name="Schoppmeier M."/>
            <person name="Schroder R."/>
            <person name="Shippy T.D."/>
            <person name="Simonnet F."/>
            <person name="Marques-Souza H."/>
            <person name="Tautz D."/>
            <person name="Tomoyasu Y."/>
            <person name="Trauner J."/>
            <person name="Van der Zee M."/>
            <person name="Vervoort M."/>
            <person name="Wittkopp N."/>
            <person name="Wimmer E.A."/>
            <person name="Yang X."/>
            <person name="Jones A.K."/>
            <person name="Sattelle D.B."/>
            <person name="Ebert P.R."/>
            <person name="Nelson D."/>
            <person name="Scott J.G."/>
            <person name="Beeman R.W."/>
            <person name="Muthukrishnan S."/>
            <person name="Kramer K.J."/>
            <person name="Arakane Y."/>
            <person name="Beeman R.W."/>
            <person name="Zhu Q."/>
            <person name="Hogenkamp D."/>
            <person name="Dixit R."/>
            <person name="Oppert B."/>
            <person name="Jiang H."/>
            <person name="Zou Z."/>
            <person name="Marshall J."/>
            <person name="Elpidina E."/>
            <person name="Vinokurov K."/>
            <person name="Oppert C."/>
            <person name="Zou Z."/>
            <person name="Evans J."/>
            <person name="Lu Z."/>
            <person name="Zhao P."/>
            <person name="Sumathipala N."/>
            <person name="Altincicek B."/>
            <person name="Vilcinskas A."/>
            <person name="Williams M."/>
            <person name="Hultmark D."/>
            <person name="Hetru C."/>
            <person name="Jiang H."/>
            <person name="Grimmelikhuijzen C.J."/>
            <person name="Hauser F."/>
            <person name="Cazzamali G."/>
            <person name="Williamson M."/>
            <person name="Park Y."/>
            <person name="Li B."/>
            <person name="Tanaka Y."/>
            <person name="Predel R."/>
            <person name="Neupert S."/>
            <person name="Schachtner J."/>
            <person name="Verleyen P."/>
            <person name="Raible F."/>
            <person name="Bork P."/>
            <person name="Friedrich M."/>
            <person name="Walden K.K."/>
            <person name="Robertson H.M."/>
            <person name="Angeli S."/>
            <person name="Foret S."/>
            <person name="Bucher G."/>
            <person name="Schuetz S."/>
            <person name="Maleszka R."/>
            <person name="Wimmer E.A."/>
            <person name="Beeman R.W."/>
            <person name="Lorenzen M."/>
            <person name="Tomoyasu Y."/>
            <person name="Miller S.C."/>
            <person name="Grossmann D."/>
            <person name="Bucher G."/>
        </authorList>
    </citation>
    <scope>NUCLEOTIDE SEQUENCE [LARGE SCALE GENOMIC DNA]</scope>
    <source>
        <strain evidence="10 11">Georgia GA2</strain>
    </source>
</reference>
<keyword evidence="11" id="KW-1185">Reference proteome</keyword>
<protein>
    <submittedName>
        <fullName evidence="10">Congested-like trachea protein</fullName>
    </submittedName>
</protein>
<dbReference type="SUPFAM" id="SSF103506">
    <property type="entry name" value="Mitochondrial carrier"/>
    <property type="match status" value="1"/>
</dbReference>
<evidence type="ECO:0000313" key="11">
    <source>
        <dbReference type="Proteomes" id="UP000007266"/>
    </source>
</evidence>
<comment type="similarity">
    <text evidence="2 9">Belongs to the mitochondrial carrier (TC 2.A.29) family.</text>
</comment>
<sequence>MMAKEQKLSRWYFGGIASAMACCCTHPLDLLKVQLQTQQEGKTSVIRLTVNIVKKQGVTALYNGLSASLLRQLTYSTTRFGIYESVKQLMDKDSSFSARVALAAFAGSAGGLVGTPADKINVRMQNDIKLPLDKRLNYKHALDGLLRVYKEEGIPRLFSGATAATFRAALMTIGQLSFYDQIKKTLLTTDYFEDNLTTHFVSSLTAGAIATTLTQPLDVLKTRTMNAKPGEFKGMWDIVLYTAKLGPLGFFKGYVPAFVRLAPQTILTFVFLEQLRFNFGYFPEKIQ</sequence>
<dbReference type="FunFam" id="1.50.40.10:FF:000077">
    <property type="entry name" value="Mitochondrial dicarboxylate carrier"/>
    <property type="match status" value="1"/>
</dbReference>
<keyword evidence="3 9" id="KW-0813">Transport</keyword>
<proteinExistence type="inferred from homology"/>
<evidence type="ECO:0000256" key="3">
    <source>
        <dbReference type="ARBA" id="ARBA00022448"/>
    </source>
</evidence>
<accession>D6WX78</accession>
<name>D6WX78_TRICA</name>
<keyword evidence="5" id="KW-0677">Repeat</keyword>
<keyword evidence="7 8" id="KW-0472">Membrane</keyword>
<dbReference type="STRING" id="7070.D6WX78"/>
<dbReference type="FunCoup" id="D6WX78">
    <property type="interactions" value="433"/>
</dbReference>
<feature type="repeat" description="Solcar" evidence="8">
    <location>
        <begin position="94"/>
        <end position="185"/>
    </location>
</feature>
<evidence type="ECO:0000256" key="1">
    <source>
        <dbReference type="ARBA" id="ARBA00004141"/>
    </source>
</evidence>
<dbReference type="HOGENOM" id="CLU_015166_14_1_1"/>
<dbReference type="InterPro" id="IPR018108">
    <property type="entry name" value="MCP_transmembrane"/>
</dbReference>
<dbReference type="InterPro" id="IPR023395">
    <property type="entry name" value="MCP_dom_sf"/>
</dbReference>
<dbReference type="GO" id="GO:1902358">
    <property type="term" value="P:sulfate transmembrane transport"/>
    <property type="evidence" value="ECO:0000318"/>
    <property type="project" value="GO_Central"/>
</dbReference>
<dbReference type="GO" id="GO:0015141">
    <property type="term" value="F:succinate transmembrane transporter activity"/>
    <property type="evidence" value="ECO:0000318"/>
    <property type="project" value="GO_Central"/>
</dbReference>
<feature type="repeat" description="Solcar" evidence="8">
    <location>
        <begin position="194"/>
        <end position="278"/>
    </location>
</feature>
<evidence type="ECO:0000256" key="5">
    <source>
        <dbReference type="ARBA" id="ARBA00022737"/>
    </source>
</evidence>
<gene>
    <name evidence="10" type="primary">AUGUSTUS-3.0.2_05615</name>
    <name evidence="10" type="ORF">TcasGA2_TC005615</name>
</gene>
<dbReference type="GO" id="GO:0015140">
    <property type="term" value="F:malate transmembrane transporter activity"/>
    <property type="evidence" value="ECO:0000318"/>
    <property type="project" value="GO_Central"/>
</dbReference>
<dbReference type="GO" id="GO:0015116">
    <property type="term" value="F:sulfate transmembrane transporter activity"/>
    <property type="evidence" value="ECO:0000318"/>
    <property type="project" value="GO_Central"/>
</dbReference>
<reference evidence="10 11" key="2">
    <citation type="journal article" date="2010" name="Nucleic Acids Res.">
        <title>BeetleBase in 2010: revisions to provide comprehensive genomic information for Tribolium castaneum.</title>
        <authorList>
            <person name="Kim H.S."/>
            <person name="Murphy T."/>
            <person name="Xia J."/>
            <person name="Caragea D."/>
            <person name="Park Y."/>
            <person name="Beeman R.W."/>
            <person name="Lorenzen M.D."/>
            <person name="Butcher S."/>
            <person name="Manak J.R."/>
            <person name="Brown S.J."/>
        </authorList>
    </citation>
    <scope>GENOME REANNOTATION</scope>
    <source>
        <strain evidence="10 11">Georgia GA2</strain>
    </source>
</reference>
<dbReference type="InterPro" id="IPR050391">
    <property type="entry name" value="Mito_Metabolite_Transporter"/>
</dbReference>
<evidence type="ECO:0000256" key="4">
    <source>
        <dbReference type="ARBA" id="ARBA00022692"/>
    </source>
</evidence>
<dbReference type="GO" id="GO:0071423">
    <property type="term" value="P:malate transmembrane transport"/>
    <property type="evidence" value="ECO:0000318"/>
    <property type="project" value="GO_Central"/>
</dbReference>
<dbReference type="PROSITE" id="PS50920">
    <property type="entry name" value="SOLCAR"/>
    <property type="match status" value="3"/>
</dbReference>
<dbReference type="OMA" id="MQLQETH"/>
<dbReference type="PANTHER" id="PTHR45618">
    <property type="entry name" value="MITOCHONDRIAL DICARBOXYLATE CARRIER-RELATED"/>
    <property type="match status" value="1"/>
</dbReference>
<evidence type="ECO:0000256" key="6">
    <source>
        <dbReference type="ARBA" id="ARBA00022989"/>
    </source>
</evidence>
<dbReference type="GO" id="GO:0016020">
    <property type="term" value="C:membrane"/>
    <property type="evidence" value="ECO:0007669"/>
    <property type="project" value="UniProtKB-SubCell"/>
</dbReference>
<evidence type="ECO:0000256" key="2">
    <source>
        <dbReference type="ARBA" id="ARBA00006375"/>
    </source>
</evidence>
<comment type="subcellular location">
    <subcellularLocation>
        <location evidence="1">Membrane</location>
        <topology evidence="1">Multi-pass membrane protein</topology>
    </subcellularLocation>
</comment>
<dbReference type="OrthoDB" id="448427at2759"/>
<dbReference type="Gene3D" id="1.50.40.10">
    <property type="entry name" value="Mitochondrial carrier domain"/>
    <property type="match status" value="1"/>
</dbReference>
<dbReference type="GO" id="GO:0015709">
    <property type="term" value="P:thiosulfate transport"/>
    <property type="evidence" value="ECO:0000318"/>
    <property type="project" value="GO_Central"/>
</dbReference>
<organism evidence="10 11">
    <name type="scientific">Tribolium castaneum</name>
    <name type="common">Red flour beetle</name>
    <dbReference type="NCBI Taxonomy" id="7070"/>
    <lineage>
        <taxon>Eukaryota</taxon>
        <taxon>Metazoa</taxon>
        <taxon>Ecdysozoa</taxon>
        <taxon>Arthropoda</taxon>
        <taxon>Hexapoda</taxon>
        <taxon>Insecta</taxon>
        <taxon>Pterygota</taxon>
        <taxon>Neoptera</taxon>
        <taxon>Endopterygota</taxon>
        <taxon>Coleoptera</taxon>
        <taxon>Polyphaga</taxon>
        <taxon>Cucujiformia</taxon>
        <taxon>Tenebrionidae</taxon>
        <taxon>Tenebrionidae incertae sedis</taxon>
        <taxon>Tribolium</taxon>
    </lineage>
</organism>
<dbReference type="InParanoid" id="D6WX78"/>
<dbReference type="KEGG" id="tca:661776"/>
<dbReference type="Pfam" id="PF00153">
    <property type="entry name" value="Mito_carr"/>
    <property type="match status" value="3"/>
</dbReference>
<evidence type="ECO:0000256" key="9">
    <source>
        <dbReference type="RuleBase" id="RU000488"/>
    </source>
</evidence>
<dbReference type="PROSITE" id="PS51257">
    <property type="entry name" value="PROKAR_LIPOPROTEIN"/>
    <property type="match status" value="1"/>
</dbReference>
<dbReference type="GO" id="GO:0035435">
    <property type="term" value="P:phosphate ion transmembrane transport"/>
    <property type="evidence" value="ECO:0000318"/>
    <property type="project" value="GO_Central"/>
</dbReference>
<dbReference type="EMBL" id="KQ971361">
    <property type="protein sequence ID" value="EFA08026.2"/>
    <property type="molecule type" value="Genomic_DNA"/>
</dbReference>
<dbReference type="GO" id="GO:0015729">
    <property type="term" value="P:oxaloacetate transport"/>
    <property type="evidence" value="ECO:0000318"/>
    <property type="project" value="GO_Central"/>
</dbReference>
<keyword evidence="6" id="KW-1133">Transmembrane helix</keyword>
<dbReference type="AlphaFoldDB" id="D6WX78"/>
<dbReference type="GO" id="GO:0015131">
    <property type="term" value="F:oxaloacetate transmembrane transporter activity"/>
    <property type="evidence" value="ECO:0000318"/>
    <property type="project" value="GO_Central"/>
</dbReference>
<evidence type="ECO:0000313" key="10">
    <source>
        <dbReference type="EMBL" id="EFA08026.2"/>
    </source>
</evidence>
<keyword evidence="4 8" id="KW-0812">Transmembrane</keyword>